<dbReference type="HOGENOM" id="CLU_521171_0_0_1"/>
<dbReference type="AlphaFoldDB" id="D8RC60"/>
<dbReference type="SUPFAM" id="SSF56112">
    <property type="entry name" value="Protein kinase-like (PK-like)"/>
    <property type="match status" value="1"/>
</dbReference>
<dbReference type="eggNOG" id="ENOG502S638">
    <property type="taxonomic scope" value="Eukaryota"/>
</dbReference>
<evidence type="ECO:0000313" key="1">
    <source>
        <dbReference type="EMBL" id="EFJ29798.1"/>
    </source>
</evidence>
<dbReference type="Proteomes" id="UP000001514">
    <property type="component" value="Unassembled WGS sequence"/>
</dbReference>
<sequence>MLKNAHKVALGDGVGVHGDARDPNVVIRKKDAGMQVAFIDFDWADHNPGNGKVARERVRVRVLGAGETAAKGLLFDEDGDVVTEQSDLPFGNYTYKLDFKFADSCIFNNGPKDLENSEVLANLQKSSEPKFLNCRPSHATPPIPLQLVHPVFGHFIDLTRDEQAPRLGDIEFVVELANLSSVYHSEDTKLRRAVHRLFSRYLDIPCRETLTISDSWEAHLAMMSRSKNKSLTAIGEVRLKNNLASYAHGFHCYALFWDMVGAKERYIDTCYPAFLMELVGCNLRISAMAKLDKVVCQPLTHFVNLLPIQGLDPDMTTTIGTLRPGERQLWNMDVPYPLHEAGKVVKQFGNTLVYLVEPLGVVKLAKRYGVEVHRAWAAAGFVPALYQVRALAGGWMEVKMEYLGRENGWEMLAECEDADELREQAVAALRSAHGVPVSSNGGVGVHGDARDVNVMVRRRDGGVEVRFIDFDWASIHGEGRYPPFMNVVEVQWPRGAECGLVMEQSHDVEFLSTPLEQQTGLFR</sequence>
<accession>D8RC60</accession>
<reference evidence="1 2" key="1">
    <citation type="journal article" date="2011" name="Science">
        <title>The Selaginella genome identifies genetic changes associated with the evolution of vascular plants.</title>
        <authorList>
            <person name="Banks J.A."/>
            <person name="Nishiyama T."/>
            <person name="Hasebe M."/>
            <person name="Bowman J.L."/>
            <person name="Gribskov M."/>
            <person name="dePamphilis C."/>
            <person name="Albert V.A."/>
            <person name="Aono N."/>
            <person name="Aoyama T."/>
            <person name="Ambrose B.A."/>
            <person name="Ashton N.W."/>
            <person name="Axtell M.J."/>
            <person name="Barker E."/>
            <person name="Barker M.S."/>
            <person name="Bennetzen J.L."/>
            <person name="Bonawitz N.D."/>
            <person name="Chapple C."/>
            <person name="Cheng C."/>
            <person name="Correa L.G."/>
            <person name="Dacre M."/>
            <person name="DeBarry J."/>
            <person name="Dreyer I."/>
            <person name="Elias M."/>
            <person name="Engstrom E.M."/>
            <person name="Estelle M."/>
            <person name="Feng L."/>
            <person name="Finet C."/>
            <person name="Floyd S.K."/>
            <person name="Frommer W.B."/>
            <person name="Fujita T."/>
            <person name="Gramzow L."/>
            <person name="Gutensohn M."/>
            <person name="Harholt J."/>
            <person name="Hattori M."/>
            <person name="Heyl A."/>
            <person name="Hirai T."/>
            <person name="Hiwatashi Y."/>
            <person name="Ishikawa M."/>
            <person name="Iwata M."/>
            <person name="Karol K.G."/>
            <person name="Koehler B."/>
            <person name="Kolukisaoglu U."/>
            <person name="Kubo M."/>
            <person name="Kurata T."/>
            <person name="Lalonde S."/>
            <person name="Li K."/>
            <person name="Li Y."/>
            <person name="Litt A."/>
            <person name="Lyons E."/>
            <person name="Manning G."/>
            <person name="Maruyama T."/>
            <person name="Michael T.P."/>
            <person name="Mikami K."/>
            <person name="Miyazaki S."/>
            <person name="Morinaga S."/>
            <person name="Murata T."/>
            <person name="Mueller-Roeber B."/>
            <person name="Nelson D.R."/>
            <person name="Obara M."/>
            <person name="Oguri Y."/>
            <person name="Olmstead R.G."/>
            <person name="Onodera N."/>
            <person name="Petersen B.L."/>
            <person name="Pils B."/>
            <person name="Prigge M."/>
            <person name="Rensing S.A."/>
            <person name="Riano-Pachon D.M."/>
            <person name="Roberts A.W."/>
            <person name="Sato Y."/>
            <person name="Scheller H.V."/>
            <person name="Schulz B."/>
            <person name="Schulz C."/>
            <person name="Shakirov E.V."/>
            <person name="Shibagaki N."/>
            <person name="Shinohara N."/>
            <person name="Shippen D.E."/>
            <person name="Soerensen I."/>
            <person name="Sotooka R."/>
            <person name="Sugimoto N."/>
            <person name="Sugita M."/>
            <person name="Sumikawa N."/>
            <person name="Tanurdzic M."/>
            <person name="Theissen G."/>
            <person name="Ulvskov P."/>
            <person name="Wakazuki S."/>
            <person name="Weng J.K."/>
            <person name="Willats W.W."/>
            <person name="Wipf D."/>
            <person name="Wolf P.G."/>
            <person name="Yang L."/>
            <person name="Zimmer A.D."/>
            <person name="Zhu Q."/>
            <person name="Mitros T."/>
            <person name="Hellsten U."/>
            <person name="Loque D."/>
            <person name="Otillar R."/>
            <person name="Salamov A."/>
            <person name="Schmutz J."/>
            <person name="Shapiro H."/>
            <person name="Lindquist E."/>
            <person name="Lucas S."/>
            <person name="Rokhsar D."/>
            <person name="Grigoriev I.V."/>
        </authorList>
    </citation>
    <scope>NUCLEOTIDE SEQUENCE [LARGE SCALE GENOMIC DNA]</scope>
</reference>
<protein>
    <recommendedName>
        <fullName evidence="3">Aminoglycoside phosphotransferase domain-containing protein</fullName>
    </recommendedName>
</protein>
<proteinExistence type="predicted"/>
<organism evidence="2">
    <name type="scientific">Selaginella moellendorffii</name>
    <name type="common">Spikemoss</name>
    <dbReference type="NCBI Taxonomy" id="88036"/>
    <lineage>
        <taxon>Eukaryota</taxon>
        <taxon>Viridiplantae</taxon>
        <taxon>Streptophyta</taxon>
        <taxon>Embryophyta</taxon>
        <taxon>Tracheophyta</taxon>
        <taxon>Lycopodiopsida</taxon>
        <taxon>Selaginellales</taxon>
        <taxon>Selaginellaceae</taxon>
        <taxon>Selaginella</taxon>
    </lineage>
</organism>
<dbReference type="OMA" id="NIWISGA"/>
<evidence type="ECO:0008006" key="3">
    <source>
        <dbReference type="Google" id="ProtNLM"/>
    </source>
</evidence>
<dbReference type="KEGG" id="smo:SELMODRAFT_409699"/>
<dbReference type="STRING" id="88036.D8RC60"/>
<dbReference type="InterPro" id="IPR011009">
    <property type="entry name" value="Kinase-like_dom_sf"/>
</dbReference>
<name>D8RC60_SELML</name>
<dbReference type="InParanoid" id="D8RC60"/>
<keyword evidence="2" id="KW-1185">Reference proteome</keyword>
<gene>
    <name evidence="1" type="ORF">SELMODRAFT_409699</name>
</gene>
<dbReference type="EMBL" id="GL377576">
    <property type="protein sequence ID" value="EFJ29798.1"/>
    <property type="molecule type" value="Genomic_DNA"/>
</dbReference>
<dbReference type="Gramene" id="EFJ29798">
    <property type="protein sequence ID" value="EFJ29798"/>
    <property type="gene ID" value="SELMODRAFT_409699"/>
</dbReference>
<evidence type="ECO:0000313" key="2">
    <source>
        <dbReference type="Proteomes" id="UP000001514"/>
    </source>
</evidence>